<organism evidence="1 2">
    <name type="scientific">Rhodosorus marinus</name>
    <dbReference type="NCBI Taxonomy" id="101924"/>
    <lineage>
        <taxon>Eukaryota</taxon>
        <taxon>Rhodophyta</taxon>
        <taxon>Stylonematophyceae</taxon>
        <taxon>Stylonematales</taxon>
        <taxon>Stylonemataceae</taxon>
        <taxon>Rhodosorus</taxon>
    </lineage>
</organism>
<evidence type="ECO:0000313" key="2">
    <source>
        <dbReference type="Proteomes" id="UP001157974"/>
    </source>
</evidence>
<dbReference type="EMBL" id="JAMWBK010000007">
    <property type="protein sequence ID" value="KAJ8903140.1"/>
    <property type="molecule type" value="Genomic_DNA"/>
</dbReference>
<protein>
    <submittedName>
        <fullName evidence="1">Uncharacterized protein</fullName>
    </submittedName>
</protein>
<proteinExistence type="predicted"/>
<sequence>MNSNNAMAMAKPKPTDWRKNLFGTGTLGSISVAKVYGSIELGAEASYWEHRVLGQPQELLEGLEGKLKA</sequence>
<accession>A0AAV8UKR3</accession>
<reference evidence="1 2" key="1">
    <citation type="journal article" date="2023" name="Nat. Commun.">
        <title>Origin of minicircular mitochondrial genomes in red algae.</title>
        <authorList>
            <person name="Lee Y."/>
            <person name="Cho C.H."/>
            <person name="Lee Y.M."/>
            <person name="Park S.I."/>
            <person name="Yang J.H."/>
            <person name="West J.A."/>
            <person name="Bhattacharya D."/>
            <person name="Yoon H.S."/>
        </authorList>
    </citation>
    <scope>NUCLEOTIDE SEQUENCE [LARGE SCALE GENOMIC DNA]</scope>
    <source>
        <strain evidence="1 2">CCMP1338</strain>
        <tissue evidence="1">Whole cell</tissue>
    </source>
</reference>
<gene>
    <name evidence="1" type="ORF">NDN08_004252</name>
</gene>
<dbReference type="Proteomes" id="UP001157974">
    <property type="component" value="Unassembled WGS sequence"/>
</dbReference>
<name>A0AAV8UKR3_9RHOD</name>
<dbReference type="AlphaFoldDB" id="A0AAV8UKR3"/>
<comment type="caution">
    <text evidence="1">The sequence shown here is derived from an EMBL/GenBank/DDBJ whole genome shotgun (WGS) entry which is preliminary data.</text>
</comment>
<evidence type="ECO:0000313" key="1">
    <source>
        <dbReference type="EMBL" id="KAJ8903140.1"/>
    </source>
</evidence>
<keyword evidence="2" id="KW-1185">Reference proteome</keyword>